<evidence type="ECO:0000313" key="3">
    <source>
        <dbReference type="RefSeq" id="XP_022252866.1"/>
    </source>
</evidence>
<organism evidence="2 3">
    <name type="scientific">Limulus polyphemus</name>
    <name type="common">Atlantic horseshoe crab</name>
    <dbReference type="NCBI Taxonomy" id="6850"/>
    <lineage>
        <taxon>Eukaryota</taxon>
        <taxon>Metazoa</taxon>
        <taxon>Ecdysozoa</taxon>
        <taxon>Arthropoda</taxon>
        <taxon>Chelicerata</taxon>
        <taxon>Merostomata</taxon>
        <taxon>Xiphosura</taxon>
        <taxon>Limulidae</taxon>
        <taxon>Limulus</taxon>
    </lineage>
</organism>
<dbReference type="Proteomes" id="UP000694941">
    <property type="component" value="Unplaced"/>
</dbReference>
<sequence>YIGYIAESSTYGSPCEQAVEAKARKLSSSYTRWVLESMQGGLESKHPVLKILADRLKAVPDSYVLNHLIHEDIVLDKVEFGNKVLFTFYSEILNAMAERFSRKKKCDFILSENRHFPRILSYAVGKHLPKCFIDALEWKNGDIVKLTKDENTHPQRENFEVFLQTLISQVLDPNFISEIIKESDEYFLSHVKGIERITTDKKKLLFQQASLEPELLQCAEMYPCVNVMPRKDAELVKCQVCQNVSSDQLVQFYGQVYDQTTLGHRINPDNTKPKVTQFSVCTSCSQKVTLFSRLHHQKYNFFLKCRLKVSAVRGGDDNKESHLILEECLEDNSWVSRMFTEVVEMWNECEWRR</sequence>
<keyword evidence="2" id="KW-1185">Reference proteome</keyword>
<feature type="domain" description="DUF4211" evidence="1">
    <location>
        <begin position="149"/>
        <end position="262"/>
    </location>
</feature>
<dbReference type="Pfam" id="PF13926">
    <property type="entry name" value="DUF4211"/>
    <property type="match status" value="1"/>
</dbReference>
<protein>
    <submittedName>
        <fullName evidence="3">Glutamine and serine-rich protein 1-like</fullName>
    </submittedName>
</protein>
<reference evidence="3" key="1">
    <citation type="submission" date="2025-08" db="UniProtKB">
        <authorList>
            <consortium name="RefSeq"/>
        </authorList>
    </citation>
    <scope>IDENTIFICATION</scope>
    <source>
        <tissue evidence="3">Muscle</tissue>
    </source>
</reference>
<proteinExistence type="predicted"/>
<dbReference type="GeneID" id="106468797"/>
<evidence type="ECO:0000259" key="1">
    <source>
        <dbReference type="Pfam" id="PF13926"/>
    </source>
</evidence>
<feature type="non-terminal residue" evidence="3">
    <location>
        <position position="1"/>
    </location>
</feature>
<accession>A0ABM1TAG0</accession>
<dbReference type="PANTHER" id="PTHR14689">
    <property type="entry name" value="PHORBOL-ESTER_DAG-TYPE DOMAIN-CONTAINING PROTEIN"/>
    <property type="match status" value="1"/>
</dbReference>
<gene>
    <name evidence="3" type="primary">LOC106468797</name>
</gene>
<dbReference type="RefSeq" id="XP_022252866.1">
    <property type="nucleotide sequence ID" value="XM_022397158.1"/>
</dbReference>
<name>A0ABM1TAG0_LIMPO</name>
<dbReference type="InterPro" id="IPR025451">
    <property type="entry name" value="DUF4211"/>
</dbReference>
<evidence type="ECO:0000313" key="2">
    <source>
        <dbReference type="Proteomes" id="UP000694941"/>
    </source>
</evidence>
<dbReference type="PANTHER" id="PTHR14689:SF0">
    <property type="entry name" value="COILED-COIL DOMAIN-CONTAINING PROTEIN 82"/>
    <property type="match status" value="1"/>
</dbReference>